<dbReference type="RefSeq" id="WP_014856249.1">
    <property type="nucleotide sequence ID" value="NC_018178.1"/>
</dbReference>
<reference evidence="1 2" key="1">
    <citation type="journal article" date="2013" name="PLoS ONE">
        <title>Genomic analysis of Melioribacter roseus, facultatively anaerobic organotrophic bacterium representing a novel deep lineage within Bacteriodetes/Chlorobi group.</title>
        <authorList>
            <person name="Kadnikov V.V."/>
            <person name="Mardanov A.V."/>
            <person name="Podosokorskaya O.A."/>
            <person name="Gavrilov S.N."/>
            <person name="Kublanov I.V."/>
            <person name="Beletsky A.V."/>
            <person name="Bonch-Osmolovskaya E.A."/>
            <person name="Ravin N.V."/>
        </authorList>
    </citation>
    <scope>NUCLEOTIDE SEQUENCE [LARGE SCALE GENOMIC DNA]</scope>
    <source>
        <strain evidence="2">JCM 17771 / P3M-2</strain>
    </source>
</reference>
<dbReference type="GO" id="GO:0005975">
    <property type="term" value="P:carbohydrate metabolic process"/>
    <property type="evidence" value="ECO:0007669"/>
    <property type="project" value="InterPro"/>
</dbReference>
<dbReference type="OrthoDB" id="181472at2"/>
<dbReference type="SUPFAM" id="SSF48208">
    <property type="entry name" value="Six-hairpin glycosidases"/>
    <property type="match status" value="1"/>
</dbReference>
<dbReference type="SMART" id="SM01149">
    <property type="entry name" value="DUF1237"/>
    <property type="match status" value="1"/>
</dbReference>
<dbReference type="Proteomes" id="UP000009011">
    <property type="component" value="Chromosome"/>
</dbReference>
<dbReference type="InterPro" id="IPR008313">
    <property type="entry name" value="GH125"/>
</dbReference>
<keyword evidence="2" id="KW-1185">Reference proteome</keyword>
<dbReference type="PANTHER" id="PTHR31047">
    <property type="entry name" value="MEIOTICALLY UP-REGULATED GENE 157 PROTEIN"/>
    <property type="match status" value="1"/>
</dbReference>
<sequence>MIRRPTYNNRCFHSSAVDEFIKDLSGRIADKELSDLFVNCFPNTLDTTVRFNYNDGIPDTFIITGDIDAMWLRDSTAQVWHYLPLVNEDTKLKELIHGLLNRQLKSVRIDPYANAFNNTAKESVWSGDLTEMKPEVYERKWEVDSLCYVIRLAYGFYKTTNNKKYFTNVWKESFDLIIKTFKEQQRKNGRGTYKFGRITSWSTDTVPGDGYGNPVKPNGMIVSIFRPSDDATIFPLLVPSNLFAVKSLRQLSEIYNEIYDDKTAAIDATNLADEIENAVYNYAVTEHLDYGKIFAYEIDGFGNRLFMDDANIPSLLSLPYLGIIENRDELYLNTRKFILSENNPYYFKGKAGDGVGSPHTLIDRIWHLSIIVRALTGNNEDEIVHCLKLLKNTHADTWFMHESFDKDNPYNYTRSWFAWANSLFGELIVKINNDYPDLLKRIY</sequence>
<evidence type="ECO:0000313" key="2">
    <source>
        <dbReference type="Proteomes" id="UP000009011"/>
    </source>
</evidence>
<dbReference type="EMBL" id="CP003557">
    <property type="protein sequence ID" value="AFN74815.1"/>
    <property type="molecule type" value="Genomic_DNA"/>
</dbReference>
<evidence type="ECO:0008006" key="3">
    <source>
        <dbReference type="Google" id="ProtNLM"/>
    </source>
</evidence>
<dbReference type="PATRIC" id="fig|1191523.3.peg.1674"/>
<dbReference type="STRING" id="1191523.MROS_1579"/>
<dbReference type="PIRSF" id="PIRSF028846">
    <property type="entry name" value="UCP028846"/>
    <property type="match status" value="1"/>
</dbReference>
<dbReference type="HOGENOM" id="CLU_023537_0_1_10"/>
<dbReference type="AlphaFoldDB" id="I6Z6M4"/>
<accession>I6Z6M4</accession>
<dbReference type="eggNOG" id="COG3538">
    <property type="taxonomic scope" value="Bacteria"/>
</dbReference>
<gene>
    <name evidence="1" type="ordered locus">MROS_1579</name>
</gene>
<dbReference type="PANTHER" id="PTHR31047:SF0">
    <property type="entry name" value="MEIOTICALLY UP-REGULATED GENE 157 PROTEIN"/>
    <property type="match status" value="1"/>
</dbReference>
<dbReference type="KEGG" id="mro:MROS_1579"/>
<dbReference type="Gene3D" id="1.50.10.10">
    <property type="match status" value="1"/>
</dbReference>
<organism evidence="1 2">
    <name type="scientific">Melioribacter roseus (strain DSM 23840 / JCM 17771 / VKM B-2668 / P3M-2)</name>
    <dbReference type="NCBI Taxonomy" id="1191523"/>
    <lineage>
        <taxon>Bacteria</taxon>
        <taxon>Pseudomonadati</taxon>
        <taxon>Ignavibacteriota</taxon>
        <taxon>Ignavibacteria</taxon>
        <taxon>Ignavibacteriales</taxon>
        <taxon>Melioribacteraceae</taxon>
        <taxon>Melioribacter</taxon>
    </lineage>
</organism>
<name>I6Z6M4_MELRP</name>
<protein>
    <recommendedName>
        <fullName evidence="3">Glycoside hydrolase family 125 protein</fullName>
    </recommendedName>
</protein>
<dbReference type="Pfam" id="PF06824">
    <property type="entry name" value="Glyco_hydro_125"/>
    <property type="match status" value="1"/>
</dbReference>
<proteinExistence type="predicted"/>
<evidence type="ECO:0000313" key="1">
    <source>
        <dbReference type="EMBL" id="AFN74815.1"/>
    </source>
</evidence>
<dbReference type="InterPro" id="IPR008928">
    <property type="entry name" value="6-hairpin_glycosidase_sf"/>
</dbReference>
<dbReference type="InterPro" id="IPR012341">
    <property type="entry name" value="6hp_glycosidase-like_sf"/>
</dbReference>